<dbReference type="Proteomes" id="UP000305095">
    <property type="component" value="Unassembled WGS sequence"/>
</dbReference>
<organism evidence="2 3">
    <name type="scientific">Bradyrhizobium elkanii</name>
    <dbReference type="NCBI Taxonomy" id="29448"/>
    <lineage>
        <taxon>Bacteria</taxon>
        <taxon>Pseudomonadati</taxon>
        <taxon>Pseudomonadota</taxon>
        <taxon>Alphaproteobacteria</taxon>
        <taxon>Hyphomicrobiales</taxon>
        <taxon>Nitrobacteraceae</taxon>
        <taxon>Bradyrhizobium</taxon>
    </lineage>
</organism>
<gene>
    <name evidence="2" type="ORF">FDV58_01070</name>
</gene>
<proteinExistence type="predicted"/>
<dbReference type="RefSeq" id="WP_137476387.1">
    <property type="nucleotide sequence ID" value="NZ_SZZP01000001.1"/>
</dbReference>
<name>A0A4U6S9J7_BRAEL</name>
<protein>
    <submittedName>
        <fullName evidence="2">Uncharacterized protein</fullName>
    </submittedName>
</protein>
<evidence type="ECO:0000256" key="1">
    <source>
        <dbReference type="SAM" id="MobiDB-lite"/>
    </source>
</evidence>
<comment type="caution">
    <text evidence="2">The sequence shown here is derived from an EMBL/GenBank/DDBJ whole genome shotgun (WGS) entry which is preliminary data.</text>
</comment>
<feature type="region of interest" description="Disordered" evidence="1">
    <location>
        <begin position="265"/>
        <end position="288"/>
    </location>
</feature>
<sequence length="317" mass="33960">MNEQIQQKTIDLARGLFLVRYNGADDKVSPPVVRVYADRASLNNCNIITGPDVVNGTLFAPESALVVSVARPSRLIVEVTAGRVGGSTAANIKIEPLTQGQPAEQPAGQPYDMFEPEAGPGELSDLKLLAHVAGLGDVTVGSNVWIAGPSAPARIEGISLEWPNKPRDLHLQYAVKFARPQRGDNQFVPLGTFAGTRGRALAITGFSLEATGPGADRYAIAAETIFLGAPALRVTGNRIVVSGPSGREPLVGLKLNLEERRVQAAPLAPQQPRRIEPATPMPHQDGPRLEGRVRVFRSRQGRRQDGRLTMRADKGAI</sequence>
<reference evidence="2 3" key="1">
    <citation type="submission" date="2019-05" db="EMBL/GenBank/DDBJ databases">
        <title>Draft Genome of Bradyrhizobium elkanii strain SEMIA 938, Used in Commercial Inoculants for Lupinus spp. in Brazil.</title>
        <authorList>
            <person name="Hungria M."/>
            <person name="Delamuta J.R.M."/>
            <person name="Ribeiro R.A."/>
            <person name="Nogueira M.A."/>
        </authorList>
    </citation>
    <scope>NUCLEOTIDE SEQUENCE [LARGE SCALE GENOMIC DNA]</scope>
    <source>
        <strain evidence="2 3">Semia 938</strain>
    </source>
</reference>
<evidence type="ECO:0000313" key="3">
    <source>
        <dbReference type="Proteomes" id="UP000305095"/>
    </source>
</evidence>
<accession>A0A4U6S9J7</accession>
<dbReference type="AlphaFoldDB" id="A0A4U6S9J7"/>
<dbReference type="EMBL" id="SZZP01000001">
    <property type="protein sequence ID" value="TKV83823.1"/>
    <property type="molecule type" value="Genomic_DNA"/>
</dbReference>
<evidence type="ECO:0000313" key="2">
    <source>
        <dbReference type="EMBL" id="TKV83823.1"/>
    </source>
</evidence>